<dbReference type="EMBL" id="CAFZ01001315">
    <property type="protein sequence ID" value="CCA77150.1"/>
    <property type="molecule type" value="Genomic_DNA"/>
</dbReference>
<comment type="caution">
    <text evidence="1">The sequence shown here is derived from an EMBL/GenBank/DDBJ whole genome shotgun (WGS) entry which is preliminary data.</text>
</comment>
<dbReference type="Proteomes" id="UP000007148">
    <property type="component" value="Unassembled WGS sequence"/>
</dbReference>
<evidence type="ECO:0000313" key="2">
    <source>
        <dbReference type="Proteomes" id="UP000007148"/>
    </source>
</evidence>
<dbReference type="HOGENOM" id="CLU_3242372_0_0_1"/>
<sequence length="43" mass="5285">MSGAAHHQTRYNYYSAQAWFHMDRHQHHQNQADWHASQIPRWP</sequence>
<dbReference type="InParanoid" id="G4U0Q7"/>
<proteinExistence type="predicted"/>
<reference evidence="1 2" key="1">
    <citation type="journal article" date="2011" name="PLoS Pathog.">
        <title>Endophytic Life Strategies Decoded by Genome and Transcriptome Analyses of the Mutualistic Root Symbiont Piriformospora indica.</title>
        <authorList>
            <person name="Zuccaro A."/>
            <person name="Lahrmann U."/>
            <person name="Guldener U."/>
            <person name="Langen G."/>
            <person name="Pfiffi S."/>
            <person name="Biedenkopf D."/>
            <person name="Wong P."/>
            <person name="Samans B."/>
            <person name="Grimm C."/>
            <person name="Basiewicz M."/>
            <person name="Murat C."/>
            <person name="Martin F."/>
            <person name="Kogel K.H."/>
        </authorList>
    </citation>
    <scope>NUCLEOTIDE SEQUENCE [LARGE SCALE GENOMIC DNA]</scope>
    <source>
        <strain evidence="1 2">DSM 11827</strain>
    </source>
</reference>
<evidence type="ECO:0000313" key="1">
    <source>
        <dbReference type="EMBL" id="CCA77150.1"/>
    </source>
</evidence>
<dbReference type="AlphaFoldDB" id="G4U0Q7"/>
<protein>
    <submittedName>
        <fullName evidence="1">Uncharacterized protein</fullName>
    </submittedName>
</protein>
<gene>
    <name evidence="1" type="ORF">PIIN_11133</name>
</gene>
<organism evidence="1 2">
    <name type="scientific">Serendipita indica (strain DSM 11827)</name>
    <name type="common">Root endophyte fungus</name>
    <name type="synonym">Piriformospora indica</name>
    <dbReference type="NCBI Taxonomy" id="1109443"/>
    <lineage>
        <taxon>Eukaryota</taxon>
        <taxon>Fungi</taxon>
        <taxon>Dikarya</taxon>
        <taxon>Basidiomycota</taxon>
        <taxon>Agaricomycotina</taxon>
        <taxon>Agaricomycetes</taxon>
        <taxon>Sebacinales</taxon>
        <taxon>Serendipitaceae</taxon>
        <taxon>Serendipita</taxon>
    </lineage>
</organism>
<accession>G4U0Q7</accession>
<keyword evidence="2" id="KW-1185">Reference proteome</keyword>
<name>G4U0Q7_SERID</name>